<sequence>MKTKRSRWFLTFFVSLLLLVGIYYVAFDFAYLKYEVNDQNQFVMYEGLSGPEPVINSDVSNEAESLSVLGTYMEEFNHWVLVLLIIAPFFIATYAVLLSERLMKGHPKKRKYLSFSAAINLAVAGFFVFQWLRYAELVNDAYHNVMF</sequence>
<proteinExistence type="predicted"/>
<reference evidence="2 3" key="1">
    <citation type="submission" date="2019-12" db="EMBL/GenBank/DDBJ databases">
        <title>The whole genome sequencing of a strain isolated from a Mars analog, Dalangtan Playa.</title>
        <authorList>
            <person name="Huang T."/>
        </authorList>
    </citation>
    <scope>NUCLEOTIDE SEQUENCE [LARGE SCALE GENOMIC DNA]</scope>
    <source>
        <strain evidence="2 3">DP4-553-S</strain>
    </source>
</reference>
<dbReference type="EMBL" id="CP046956">
    <property type="protein sequence ID" value="QTN00756.1"/>
    <property type="molecule type" value="Genomic_DNA"/>
</dbReference>
<organism evidence="2 3">
    <name type="scientific">Sediminibacillus dalangtanensis</name>
    <dbReference type="NCBI Taxonomy" id="2729421"/>
    <lineage>
        <taxon>Bacteria</taxon>
        <taxon>Bacillati</taxon>
        <taxon>Bacillota</taxon>
        <taxon>Bacilli</taxon>
        <taxon>Bacillales</taxon>
        <taxon>Bacillaceae</taxon>
        <taxon>Sediminibacillus</taxon>
    </lineage>
</organism>
<keyword evidence="1" id="KW-0812">Transmembrane</keyword>
<name>A0ABX7VYJ5_9BACI</name>
<dbReference type="RefSeq" id="WP_209365893.1">
    <property type="nucleotide sequence ID" value="NZ_CP046956.1"/>
</dbReference>
<gene>
    <name evidence="2" type="ORF">ERJ70_16605</name>
</gene>
<evidence type="ECO:0000313" key="3">
    <source>
        <dbReference type="Proteomes" id="UP000665043"/>
    </source>
</evidence>
<feature type="transmembrane region" description="Helical" evidence="1">
    <location>
        <begin position="112"/>
        <end position="132"/>
    </location>
</feature>
<dbReference type="Proteomes" id="UP000665043">
    <property type="component" value="Chromosome"/>
</dbReference>
<feature type="transmembrane region" description="Helical" evidence="1">
    <location>
        <begin position="79"/>
        <end position="100"/>
    </location>
</feature>
<keyword evidence="1" id="KW-0472">Membrane</keyword>
<protein>
    <submittedName>
        <fullName evidence="2">Uncharacterized protein</fullName>
    </submittedName>
</protein>
<evidence type="ECO:0000313" key="2">
    <source>
        <dbReference type="EMBL" id="QTN00756.1"/>
    </source>
</evidence>
<accession>A0ABX7VYJ5</accession>
<evidence type="ECO:0000256" key="1">
    <source>
        <dbReference type="SAM" id="Phobius"/>
    </source>
</evidence>
<keyword evidence="1" id="KW-1133">Transmembrane helix</keyword>
<feature type="transmembrane region" description="Helical" evidence="1">
    <location>
        <begin position="7"/>
        <end position="26"/>
    </location>
</feature>
<keyword evidence="3" id="KW-1185">Reference proteome</keyword>